<keyword evidence="3" id="KW-1185">Reference proteome</keyword>
<dbReference type="Proteomes" id="UP000003980">
    <property type="component" value="Unassembled WGS sequence"/>
</dbReference>
<evidence type="ECO:0000313" key="2">
    <source>
        <dbReference type="EMBL" id="EHP69651.1"/>
    </source>
</evidence>
<dbReference type="PANTHER" id="PTHR34301">
    <property type="entry name" value="DNA-BINDING PROTEIN-RELATED"/>
    <property type="match status" value="1"/>
</dbReference>
<reference evidence="2 3" key="1">
    <citation type="submission" date="2012-01" db="EMBL/GenBank/DDBJ databases">
        <title>Improved High-Quality Draft sequence of Metallosphaera yellowstonensis MK1.</title>
        <authorList>
            <consortium name="US DOE Joint Genome Institute"/>
            <person name="Lucas S."/>
            <person name="Han J."/>
            <person name="Cheng J.-F."/>
            <person name="Goodwin L."/>
            <person name="Pitluck S."/>
            <person name="Peters L."/>
            <person name="Teshima H."/>
            <person name="Detter J.C."/>
            <person name="Han C."/>
            <person name="Tapia R."/>
            <person name="Land M."/>
            <person name="Hauser L."/>
            <person name="Kyrpides N."/>
            <person name="Kozubal M."/>
            <person name="Macur R.E."/>
            <person name="Jay Z."/>
            <person name="Inskeep W."/>
            <person name="Woyke T."/>
        </authorList>
    </citation>
    <scope>NUCLEOTIDE SEQUENCE [LARGE SCALE GENOMIC DNA]</scope>
    <source>
        <strain evidence="2 3">MK1</strain>
    </source>
</reference>
<dbReference type="OrthoDB" id="132045at2157"/>
<dbReference type="InterPro" id="IPR011579">
    <property type="entry name" value="ATPase_dom"/>
</dbReference>
<dbReference type="GO" id="GO:0005524">
    <property type="term" value="F:ATP binding"/>
    <property type="evidence" value="ECO:0007669"/>
    <property type="project" value="InterPro"/>
</dbReference>
<dbReference type="AlphaFoldDB" id="H2C554"/>
<sequence>MLFDLHPKETVGELFGRDKEIDFSISQLLSKNWLIIGGQREIGKTSLMKVVINEMKRRYGFKGVYVNLRGVRNLNSLLKALLAEINSDVPSLKVSLKVNFVLGSAGIELRRGAKVVNSLIELLNSIEEDAVIGLDEVQEISQASRQFLEVLGNVFASNPRVRLVFSGSYIGVARALSNPSSSSPLHGRPPVTLNLRPFDEGTSRDFLRRGMEELDVHFDREDEVIKKLDGVVGWLTLFGNFYAVRKMSFDSALSSTIEEGKKIMVSEFKHFLQNKSNKGIYTTIMNSLKVVNTWKDVKRGVEIKLGQVDDKEFSLALESLVNNNFVEKRRGGVYEIADPILREIDYDKI</sequence>
<dbReference type="InterPro" id="IPR036388">
    <property type="entry name" value="WH-like_DNA-bd_sf"/>
</dbReference>
<dbReference type="Gene3D" id="3.40.50.300">
    <property type="entry name" value="P-loop containing nucleotide triphosphate hydrolases"/>
    <property type="match status" value="1"/>
</dbReference>
<dbReference type="Pfam" id="PF01637">
    <property type="entry name" value="ATPase_2"/>
    <property type="match status" value="1"/>
</dbReference>
<dbReference type="Gene3D" id="1.10.8.60">
    <property type="match status" value="1"/>
</dbReference>
<dbReference type="SUPFAM" id="SSF52540">
    <property type="entry name" value="P-loop containing nucleoside triphosphate hydrolases"/>
    <property type="match status" value="1"/>
</dbReference>
<evidence type="ECO:0000313" key="3">
    <source>
        <dbReference type="Proteomes" id="UP000003980"/>
    </source>
</evidence>
<dbReference type="STRING" id="671065.MetMK1DRAFT_00016770"/>
<dbReference type="SUPFAM" id="SSF46785">
    <property type="entry name" value="Winged helix' DNA-binding domain"/>
    <property type="match status" value="1"/>
</dbReference>
<dbReference type="HOGENOM" id="CLU_061108_0_0_2"/>
<proteinExistence type="predicted"/>
<accession>H2C554</accession>
<dbReference type="InterPro" id="IPR027417">
    <property type="entry name" value="P-loop_NTPase"/>
</dbReference>
<gene>
    <name evidence="2" type="ORF">MetMK1DRAFT_00016770</name>
</gene>
<dbReference type="eggNOG" id="arCOG03169">
    <property type="taxonomic scope" value="Archaea"/>
</dbReference>
<feature type="domain" description="ATPase" evidence="1">
    <location>
        <begin position="16"/>
        <end position="220"/>
    </location>
</feature>
<dbReference type="PANTHER" id="PTHR34301:SF8">
    <property type="entry name" value="ATPASE DOMAIN-CONTAINING PROTEIN"/>
    <property type="match status" value="1"/>
</dbReference>
<dbReference type="Gene3D" id="1.10.10.10">
    <property type="entry name" value="Winged helix-like DNA-binding domain superfamily/Winged helix DNA-binding domain"/>
    <property type="match status" value="1"/>
</dbReference>
<name>H2C554_9CREN</name>
<dbReference type="EMBL" id="JH597765">
    <property type="protein sequence ID" value="EHP69651.1"/>
    <property type="molecule type" value="Genomic_DNA"/>
</dbReference>
<dbReference type="RefSeq" id="WP_009072410.1">
    <property type="nucleotide sequence ID" value="NZ_JH597765.1"/>
</dbReference>
<organism evidence="2 3">
    <name type="scientific">Metallosphaera yellowstonensis MK1</name>
    <dbReference type="NCBI Taxonomy" id="671065"/>
    <lineage>
        <taxon>Archaea</taxon>
        <taxon>Thermoproteota</taxon>
        <taxon>Thermoprotei</taxon>
        <taxon>Sulfolobales</taxon>
        <taxon>Sulfolobaceae</taxon>
        <taxon>Metallosphaera</taxon>
    </lineage>
</organism>
<evidence type="ECO:0000259" key="1">
    <source>
        <dbReference type="Pfam" id="PF01637"/>
    </source>
</evidence>
<protein>
    <submittedName>
        <fullName evidence="2">Putative ATPase (AAA+ superfamily)</fullName>
    </submittedName>
</protein>
<dbReference type="InterPro" id="IPR036390">
    <property type="entry name" value="WH_DNA-bd_sf"/>
</dbReference>